<evidence type="ECO:0008006" key="2">
    <source>
        <dbReference type="Google" id="ProtNLM"/>
    </source>
</evidence>
<dbReference type="EMBL" id="CP159992">
    <property type="protein sequence ID" value="XCP93377.1"/>
    <property type="molecule type" value="Genomic_DNA"/>
</dbReference>
<sequence length="53" mass="6082">MKAMKFTDLHPNIKIRIVTDFFTDLTQKTILPFMAIYLSLQIGAEWAGLPADR</sequence>
<organism evidence="1">
    <name type="scientific">Paenibacillus sp. AN1007</name>
    <dbReference type="NCBI Taxonomy" id="3151385"/>
    <lineage>
        <taxon>Bacteria</taxon>
        <taxon>Bacillati</taxon>
        <taxon>Bacillota</taxon>
        <taxon>Bacilli</taxon>
        <taxon>Bacillales</taxon>
        <taxon>Paenibacillaceae</taxon>
        <taxon>Paenibacillus</taxon>
    </lineage>
</organism>
<evidence type="ECO:0000313" key="1">
    <source>
        <dbReference type="EMBL" id="XCP93377.1"/>
    </source>
</evidence>
<dbReference type="RefSeq" id="WP_366290104.1">
    <property type="nucleotide sequence ID" value="NZ_CP159992.1"/>
</dbReference>
<accession>A0AAU8N7K5</accession>
<proteinExistence type="predicted"/>
<protein>
    <recommendedName>
        <fullName evidence="2">MFS transporter</fullName>
    </recommendedName>
</protein>
<gene>
    <name evidence="1" type="ORF">ABXS70_19410</name>
</gene>
<reference evidence="1" key="1">
    <citation type="submission" date="2024-05" db="EMBL/GenBank/DDBJ databases">
        <title>Draft genome assemblies of 36 bacteria isolated from hibernating arctic ground squirrels.</title>
        <authorList>
            <person name="McKee H."/>
            <person name="Mullen L."/>
            <person name="Drown D.M."/>
            <person name="Duddleston K.N."/>
        </authorList>
    </citation>
    <scope>NUCLEOTIDE SEQUENCE</scope>
    <source>
        <strain evidence="1">AN1007</strain>
    </source>
</reference>
<name>A0AAU8N7K5_9BACL</name>
<dbReference type="AlphaFoldDB" id="A0AAU8N7K5"/>